<sequence length="810" mass="90391">MPDSQPSRPTNVRERASTVAGKEALADFPARSRAIFSPAVLSAGCILLFAVSSAYIFRGAWNPFNTLDGADLAIFFPSFVRKWTHALFVPRWFPHYLAGIPQQFQFLSHSLPLMLAIPPHRLYAFQFMLDTFLAGAFMFAFLRDQHIGRFGALVGGLAFQLSNGFITSASQGFAWKFDTVCWVPLFLLFFSRLLDDSRRKLTDALFAGAVLGIMFLGGEIQLAYYVCLFAFAFFAARSILSIFGEQENTGLIGGLKSAGRRSFLAALVVMISIAFAAEIFHGYLTYSKNNENVGVASEADNWRFATEFSFAPKETLSLVFGGDIFGDVYAAREYEGRQVVRESDDYLGIAVLMFAFVGLFSDRKNRVFFAVAAGAALLISFGKYFPPPYRLVYMLPIMKGFRNPHKWLFITSLCVSILAGMGADYWMSAPASKNRKLVALVTAFAGLICLLLLVGVAVNRNRNEMHLAAFVRPLVILGVSALACLLIRIKEISRYPFARVALAAVILAALAGDLAVNAQPFISYYDPRAHYIEDKLVQWMNSQPGPFRVKLWSESHYLKNVVTKVLPYHEIDAVDVIMSRRPKRYTDVFQALRDRRLSLERFFEVMNVKYILSPAPIPPTAVPLRPAGFFGSGASTESRTCYAYEFENFLPRAYAVERYEVREENNVIDALNAADFDARETVVLEKQPTLPSEPAADVFSWSVDELSRSPHRVELRAQLSKPAIVVMNDFFDERWRAQVDGQQAEILRANYLMRAVVVPEGTHTVTFAYAPRSWPFALTLAGWCGVILLAAWVGVTGVTKTKRAYPDAAG</sequence>
<evidence type="ECO:0000256" key="1">
    <source>
        <dbReference type="SAM" id="Phobius"/>
    </source>
</evidence>
<accession>A0A3A4P5V5</accession>
<reference evidence="2 3" key="1">
    <citation type="journal article" date="2017" name="ISME J.">
        <title>Energy and carbon metabolisms in a deep terrestrial subsurface fluid microbial community.</title>
        <authorList>
            <person name="Momper L."/>
            <person name="Jungbluth S.P."/>
            <person name="Lee M.D."/>
            <person name="Amend J.P."/>
        </authorList>
    </citation>
    <scope>NUCLEOTIDE SEQUENCE [LARGE SCALE GENOMIC DNA]</scope>
    <source>
        <strain evidence="2">SURF_5</strain>
    </source>
</reference>
<feature type="transmembrane region" description="Helical" evidence="1">
    <location>
        <begin position="470"/>
        <end position="489"/>
    </location>
</feature>
<dbReference type="AlphaFoldDB" id="A0A3A4P5V5"/>
<evidence type="ECO:0000313" key="2">
    <source>
        <dbReference type="EMBL" id="RJP24740.1"/>
    </source>
</evidence>
<feature type="transmembrane region" description="Helical" evidence="1">
    <location>
        <begin position="149"/>
        <end position="167"/>
    </location>
</feature>
<keyword evidence="1" id="KW-0812">Transmembrane</keyword>
<organism evidence="2 3">
    <name type="scientific">Abyssobacteria bacterium (strain SURF_5)</name>
    <dbReference type="NCBI Taxonomy" id="2093360"/>
    <lineage>
        <taxon>Bacteria</taxon>
        <taxon>Pseudomonadati</taxon>
        <taxon>Candidatus Hydrogenedentota</taxon>
        <taxon>Candidatus Abyssobacteria</taxon>
    </lineage>
</organism>
<feature type="transmembrane region" description="Helical" evidence="1">
    <location>
        <begin position="437"/>
        <end position="458"/>
    </location>
</feature>
<dbReference type="PANTHER" id="PTHR38454:SF1">
    <property type="entry name" value="INTEGRAL MEMBRANE PROTEIN"/>
    <property type="match status" value="1"/>
</dbReference>
<feature type="transmembrane region" description="Helical" evidence="1">
    <location>
        <begin position="35"/>
        <end position="57"/>
    </location>
</feature>
<feature type="transmembrane region" description="Helical" evidence="1">
    <location>
        <begin position="368"/>
        <end position="386"/>
    </location>
</feature>
<feature type="transmembrane region" description="Helical" evidence="1">
    <location>
        <begin position="263"/>
        <end position="284"/>
    </location>
</feature>
<feature type="transmembrane region" description="Helical" evidence="1">
    <location>
        <begin position="346"/>
        <end position="361"/>
    </location>
</feature>
<dbReference type="EMBL" id="QZKU01000031">
    <property type="protein sequence ID" value="RJP24740.1"/>
    <property type="molecule type" value="Genomic_DNA"/>
</dbReference>
<protein>
    <recommendedName>
        <fullName evidence="4">YfhO family protein</fullName>
    </recommendedName>
</protein>
<name>A0A3A4P5V5_ABYX5</name>
<feature type="transmembrane region" description="Helical" evidence="1">
    <location>
        <begin position="774"/>
        <end position="795"/>
    </location>
</feature>
<feature type="transmembrane region" description="Helical" evidence="1">
    <location>
        <begin position="122"/>
        <end position="142"/>
    </location>
</feature>
<dbReference type="PANTHER" id="PTHR38454">
    <property type="entry name" value="INTEGRAL MEMBRANE PROTEIN-RELATED"/>
    <property type="match status" value="1"/>
</dbReference>
<proteinExistence type="predicted"/>
<dbReference type="Pfam" id="PF09586">
    <property type="entry name" value="YfhO"/>
    <property type="match status" value="1"/>
</dbReference>
<feature type="transmembrane region" description="Helical" evidence="1">
    <location>
        <begin position="406"/>
        <end position="425"/>
    </location>
</feature>
<feature type="transmembrane region" description="Helical" evidence="1">
    <location>
        <begin position="496"/>
        <end position="516"/>
    </location>
</feature>
<keyword evidence="1" id="KW-1133">Transmembrane helix</keyword>
<evidence type="ECO:0008006" key="4">
    <source>
        <dbReference type="Google" id="ProtNLM"/>
    </source>
</evidence>
<comment type="caution">
    <text evidence="2">The sequence shown here is derived from an EMBL/GenBank/DDBJ whole genome shotgun (WGS) entry which is preliminary data.</text>
</comment>
<feature type="transmembrane region" description="Helical" evidence="1">
    <location>
        <begin position="173"/>
        <end position="194"/>
    </location>
</feature>
<dbReference type="Proteomes" id="UP000265882">
    <property type="component" value="Unassembled WGS sequence"/>
</dbReference>
<feature type="transmembrane region" description="Helical" evidence="1">
    <location>
        <begin position="201"/>
        <end position="217"/>
    </location>
</feature>
<keyword evidence="1" id="KW-0472">Membrane</keyword>
<dbReference type="InterPro" id="IPR018580">
    <property type="entry name" value="Uncharacterised_YfhO"/>
</dbReference>
<gene>
    <name evidence="2" type="ORF">C4520_03410</name>
</gene>
<evidence type="ECO:0000313" key="3">
    <source>
        <dbReference type="Proteomes" id="UP000265882"/>
    </source>
</evidence>
<feature type="transmembrane region" description="Helical" evidence="1">
    <location>
        <begin position="223"/>
        <end position="243"/>
    </location>
</feature>